<dbReference type="EMBL" id="WUBL01000201">
    <property type="protein sequence ID" value="KAF2963479.1"/>
    <property type="molecule type" value="Genomic_DNA"/>
</dbReference>
<protein>
    <submittedName>
        <fullName evidence="1">Uncharacterized protein</fullName>
    </submittedName>
</protein>
<evidence type="ECO:0000313" key="2">
    <source>
        <dbReference type="Proteomes" id="UP000481858"/>
    </source>
</evidence>
<keyword evidence="2" id="KW-1185">Reference proteome</keyword>
<sequence>MKLVTYSIPVHMLGPIHRSLRFSKRGLVPGGHVRPKAAEGEPTREFPRLIYETEALPVDEDSWFSFLKKSRWWDTVWVDPDPLINGIWSVDNETIWAHLRIALELANRIFKALIKERHPFLHTALFGHITRWTDPMYQPTPCPEPFPGATVLLSYPFRRRRWAQVNGFTACPYPDWAELTDEDWAKRLEHLLERQQLGFTTGEDPDCGEFYGLHIPQYKCIVFDIGTLRKLIEDDLTLAERCIVMVQFAGTIVHELYGWQQKFEPIIAQQPKGGLLVTESALFGGELKLFLNVGFKRNWPNPFINRCHGIKAAKHPFFYRGLEEVVTVVPAFWAAKMLSREFWEDGRIPRKSDNFFHSVDHFRSRWRVGSAITIRPPPGIANNPEFINKMSQGTLPEEIKDLLDDWKSRAALWAQARAGWYEQQQKNWKLSSWGRLLYRAQFYKFDREIKKPLAERDEFKCFIPAIISADAVEWPRSMDYFNSLQRYLKSWHWHVVGLLMLAVLPIQPTIMTRERKSVKYESSMEPSSTNPNLGRTMTRSAVQNDWYPTSIPEMMFTDPFAGGALMAPGTYTQMDYLDLVQKVVNHYADRGPMSKPWVDEIVRVEANIRKRRIEVVHEQSLQGGNPWLVWVDEVWDFQVPSYSLKEHIYVKESNTWLEA</sequence>
<dbReference type="InParanoid" id="A0A7C8ITG9"/>
<dbReference type="OrthoDB" id="10254945at2759"/>
<accession>A0A7C8ITG9</accession>
<name>A0A7C8ITG9_9PEZI</name>
<reference evidence="1 2" key="1">
    <citation type="submission" date="2019-12" db="EMBL/GenBank/DDBJ databases">
        <title>Draft genome sequence of the ascomycete Xylaria multiplex DSM 110363.</title>
        <authorList>
            <person name="Buettner E."/>
            <person name="Kellner H."/>
        </authorList>
    </citation>
    <scope>NUCLEOTIDE SEQUENCE [LARGE SCALE GENOMIC DNA]</scope>
    <source>
        <strain evidence="1 2">DSM 110363</strain>
    </source>
</reference>
<evidence type="ECO:0000313" key="1">
    <source>
        <dbReference type="EMBL" id="KAF2963479.1"/>
    </source>
</evidence>
<gene>
    <name evidence="1" type="ORF">GQX73_g10092</name>
</gene>
<dbReference type="AlphaFoldDB" id="A0A7C8ITG9"/>
<proteinExistence type="predicted"/>
<organism evidence="1 2">
    <name type="scientific">Xylaria multiplex</name>
    <dbReference type="NCBI Taxonomy" id="323545"/>
    <lineage>
        <taxon>Eukaryota</taxon>
        <taxon>Fungi</taxon>
        <taxon>Dikarya</taxon>
        <taxon>Ascomycota</taxon>
        <taxon>Pezizomycotina</taxon>
        <taxon>Sordariomycetes</taxon>
        <taxon>Xylariomycetidae</taxon>
        <taxon>Xylariales</taxon>
        <taxon>Xylariaceae</taxon>
        <taxon>Xylaria</taxon>
    </lineage>
</organism>
<comment type="caution">
    <text evidence="1">The sequence shown here is derived from an EMBL/GenBank/DDBJ whole genome shotgun (WGS) entry which is preliminary data.</text>
</comment>
<dbReference type="Proteomes" id="UP000481858">
    <property type="component" value="Unassembled WGS sequence"/>
</dbReference>